<dbReference type="CDD" id="cd05710">
    <property type="entry name" value="SIS_1"/>
    <property type="match status" value="1"/>
</dbReference>
<dbReference type="GO" id="GO:0097367">
    <property type="term" value="F:carbohydrate derivative binding"/>
    <property type="evidence" value="ECO:0007669"/>
    <property type="project" value="InterPro"/>
</dbReference>
<dbReference type="PANTHER" id="PTHR10937">
    <property type="entry name" value="GLUCOSAMINE--FRUCTOSE-6-PHOSPHATE AMINOTRANSFERASE, ISOMERIZING"/>
    <property type="match status" value="1"/>
</dbReference>
<evidence type="ECO:0000313" key="4">
    <source>
        <dbReference type="Proteomes" id="UP000216498"/>
    </source>
</evidence>
<evidence type="ECO:0000256" key="1">
    <source>
        <dbReference type="PIRNR" id="PIRNR009290"/>
    </source>
</evidence>
<comment type="function">
    <text evidence="1">Catalyzes the conversion of a range of fructosamine 6-phosphates to glucose 6-phosphate and a free amino acid.</text>
</comment>
<dbReference type="Proteomes" id="UP000216498">
    <property type="component" value="Unassembled WGS sequence"/>
</dbReference>
<dbReference type="Gene3D" id="1.10.10.2240">
    <property type="match status" value="1"/>
</dbReference>
<reference evidence="3 4" key="1">
    <citation type="submission" date="2017-08" db="EMBL/GenBank/DDBJ databases">
        <title>Virgibacillus indicus sp. nov. and Virgibacillus profoundi sp. nov, two moderately halophilic bacteria isolated from marine sediment by using the Microfluidic Streak Plate.</title>
        <authorList>
            <person name="Xu B."/>
            <person name="Hu B."/>
            <person name="Wang J."/>
            <person name="Zhu Y."/>
            <person name="Huang L."/>
            <person name="Du W."/>
            <person name="Huang Y."/>
        </authorList>
    </citation>
    <scope>NUCLEOTIDE SEQUENCE [LARGE SCALE GENOMIC DNA]</scope>
    <source>
        <strain evidence="3 4">IO3-P2-C2</strain>
    </source>
</reference>
<dbReference type="AlphaFoldDB" id="A0A265N5Y4"/>
<keyword evidence="1" id="KW-0378">Hydrolase</keyword>
<dbReference type="Pfam" id="PF01380">
    <property type="entry name" value="SIS"/>
    <property type="match status" value="1"/>
</dbReference>
<dbReference type="EMBL" id="NPMS01000013">
    <property type="protein sequence ID" value="OZU87201.1"/>
    <property type="molecule type" value="Genomic_DNA"/>
</dbReference>
<dbReference type="Gene3D" id="3.40.50.12570">
    <property type="match status" value="1"/>
</dbReference>
<dbReference type="GO" id="GO:0006487">
    <property type="term" value="P:protein N-linked glycosylation"/>
    <property type="evidence" value="ECO:0007669"/>
    <property type="project" value="TreeGrafter"/>
</dbReference>
<dbReference type="Gene3D" id="3.40.50.10490">
    <property type="entry name" value="Glucose-6-phosphate isomerase like protein, domain 1"/>
    <property type="match status" value="1"/>
</dbReference>
<dbReference type="GO" id="GO:0006002">
    <property type="term" value="P:fructose 6-phosphate metabolic process"/>
    <property type="evidence" value="ECO:0007669"/>
    <property type="project" value="TreeGrafter"/>
</dbReference>
<evidence type="ECO:0000313" key="3">
    <source>
        <dbReference type="EMBL" id="OZU87201.1"/>
    </source>
</evidence>
<comment type="caution">
    <text evidence="3">The sequence shown here is derived from an EMBL/GenBank/DDBJ whole genome shotgun (WGS) entry which is preliminary data.</text>
</comment>
<dbReference type="PANTHER" id="PTHR10937:SF14">
    <property type="entry name" value="FRUCTOSELYSINE 6-PHOSPHATE DEGLYCASE"/>
    <property type="match status" value="1"/>
</dbReference>
<dbReference type="InterPro" id="IPR046348">
    <property type="entry name" value="SIS_dom_sf"/>
</dbReference>
<dbReference type="InterPro" id="IPR035490">
    <property type="entry name" value="GlmS/FrlB_SIS"/>
</dbReference>
<dbReference type="SUPFAM" id="SSF53697">
    <property type="entry name" value="SIS domain"/>
    <property type="match status" value="1"/>
</dbReference>
<comment type="subunit">
    <text evidence="1">Homooctamer.</text>
</comment>
<dbReference type="GO" id="GO:0004360">
    <property type="term" value="F:glutamine-fructose-6-phosphate transaminase (isomerizing) activity"/>
    <property type="evidence" value="ECO:0007669"/>
    <property type="project" value="TreeGrafter"/>
</dbReference>
<dbReference type="InterPro" id="IPR024713">
    <property type="entry name" value="Fructosamine_deglycase_FrlB"/>
</dbReference>
<proteinExistence type="predicted"/>
<dbReference type="PIRSF" id="PIRSF009290">
    <property type="entry name" value="FrlB"/>
    <property type="match status" value="1"/>
</dbReference>
<sequence>MSTEVIMNLKEQVKEALTVIEKRTVKNVFFVSCGGSFALMYMSKYVVDREAKIIDAHIYSSNEFLHRNHSKLGNDSIVILCSHSGKTPETVEAAKLAQAKGALTISLTNIIESPLAETAEIALKYEFGKEAGFTSSHSILYQITFAILKAVENNDKFEAIIKSLEQLQSVYDKALKYSEPKAKLFAELHKDEKVIYSMASGSNYGAAYSFAICSLMEQQWIHSNAIHAGEYFHGPFEILDESVPFVILLGLDETRPLEERALAFTKQYGRKITVLDAKEYDLAGINEEVKGYITPLVLNHVVRYYAEKLSIERNHPLHTRRYMGIVKY</sequence>
<dbReference type="InterPro" id="IPR001347">
    <property type="entry name" value="SIS_dom"/>
</dbReference>
<dbReference type="InterPro" id="IPR035488">
    <property type="entry name" value="FrlB_SIS"/>
</dbReference>
<keyword evidence="1" id="KW-0119">Carbohydrate metabolism</keyword>
<dbReference type="GO" id="GO:0006047">
    <property type="term" value="P:UDP-N-acetylglucosamine metabolic process"/>
    <property type="evidence" value="ECO:0007669"/>
    <property type="project" value="TreeGrafter"/>
</dbReference>
<keyword evidence="4" id="KW-1185">Reference proteome</keyword>
<dbReference type="OrthoDB" id="9782098at2"/>
<dbReference type="CDD" id="cd05009">
    <property type="entry name" value="SIS_GlmS_GlmD_2"/>
    <property type="match status" value="1"/>
</dbReference>
<gene>
    <name evidence="3" type="ORF">CIL03_18080</name>
</gene>
<feature type="domain" description="SIS" evidence="2">
    <location>
        <begin position="16"/>
        <end position="153"/>
    </location>
</feature>
<name>A0A265N5Y4_9BACI</name>
<protein>
    <recommendedName>
        <fullName evidence="1">Fructosamine deglycase</fullName>
        <ecNumber evidence="1">3.5.-.-</ecNumber>
    </recommendedName>
</protein>
<evidence type="ECO:0000259" key="2">
    <source>
        <dbReference type="PROSITE" id="PS51464"/>
    </source>
</evidence>
<dbReference type="PROSITE" id="PS51464">
    <property type="entry name" value="SIS"/>
    <property type="match status" value="1"/>
</dbReference>
<dbReference type="EC" id="3.5.-.-" evidence="1"/>
<dbReference type="RefSeq" id="WP_094887285.1">
    <property type="nucleotide sequence ID" value="NZ_NPMS01000013.1"/>
</dbReference>
<accession>A0A265N5Y4</accession>
<dbReference type="GO" id="GO:0016787">
    <property type="term" value="F:hydrolase activity"/>
    <property type="evidence" value="ECO:0007669"/>
    <property type="project" value="UniProtKB-KW"/>
</dbReference>
<organism evidence="3 4">
    <name type="scientific">Virgibacillus indicus</name>
    <dbReference type="NCBI Taxonomy" id="2024554"/>
    <lineage>
        <taxon>Bacteria</taxon>
        <taxon>Bacillati</taxon>
        <taxon>Bacillota</taxon>
        <taxon>Bacilli</taxon>
        <taxon>Bacillales</taxon>
        <taxon>Bacillaceae</taxon>
        <taxon>Virgibacillus</taxon>
    </lineage>
</organism>